<feature type="compositionally biased region" description="Gly residues" evidence="1">
    <location>
        <begin position="378"/>
        <end position="396"/>
    </location>
</feature>
<sequence>MSEETGEVRDGDEPLGLKPTVPSSPRWHRWRDLHREGTELLAAGRFAEADARLREAVAETRVADVDAEGLLHRARSLANLAGVAEGTGGAAEAERLSGEAIGLCRGLLPGAEGSVPTERPVPAAVRTDAALTLVNTLTARAQTRTLAGLPELVEADLDEAFAVAGELAEPPPQLLVFSLHGARTGQFMLTGLLAEAEQEALLALDIALAHHPELAAYPCDNLARMALACGNPEGAEQFRAIAADPHAFSAELSEEAPHVERFAVGSAESMVAGPAAVVWPLAPRWRRCTLLNAEGVRLALAGRLEEADQVLAAAERATRTVGGGLDTLVCRAGVLLNRVGVAESTGDLGNALALADEAIALLERVVAEAPDDGRDDGGGGGGGAGPGDGTGGGGGQLGQLLGARNLRAALLRESGRHAAALAELDRVEAASPALGDAERPTVEVWALLLRATVASALGRLAEADAAGRAALALAQERVPALTPRIHVLLADLAGTLGDTSTSEERFALAGELFAVLGDAGGEAATLASLGRNAYLAGDWETADARFARAEALVTGEGHAAQLAACRLGRAAVAVSSGRAAAGLDLLDTARAALGAEATPLRRIAFHQVRGGALAALGRFPEADDEVLAARRLAEESQGWHVALTLDWWRADAHARWAASLPPDERGPVLERALATAVPAALAAEAARQFFAAGGDRERWVALAAAPALRAALLATRNAGRPTLAVALLDHLTATASLSADAREGAVPTPGASAPPDVTDVPLPRHEPLTGDRLSYAAAALGLATGGDPAFPAPRLALPPRVRVVPGTPSELEPWMERAEQVYGFPVRAPEAVRAW</sequence>
<accession>A0A286DXI0</accession>
<evidence type="ECO:0000256" key="1">
    <source>
        <dbReference type="SAM" id="MobiDB-lite"/>
    </source>
</evidence>
<proteinExistence type="predicted"/>
<dbReference type="OrthoDB" id="3952776at2"/>
<keyword evidence="3" id="KW-1185">Reference proteome</keyword>
<dbReference type="SUPFAM" id="SSF48452">
    <property type="entry name" value="TPR-like"/>
    <property type="match status" value="3"/>
</dbReference>
<name>A0A286DXI0_9ACTN</name>
<dbReference type="RefSeq" id="WP_097231832.1">
    <property type="nucleotide sequence ID" value="NZ_OCNE01000010.1"/>
</dbReference>
<feature type="region of interest" description="Disordered" evidence="1">
    <location>
        <begin position="1"/>
        <end position="23"/>
    </location>
</feature>
<evidence type="ECO:0008006" key="4">
    <source>
        <dbReference type="Google" id="ProtNLM"/>
    </source>
</evidence>
<protein>
    <recommendedName>
        <fullName evidence="4">Tetratricopeptide repeat-containing protein</fullName>
    </recommendedName>
</protein>
<reference evidence="2 3" key="1">
    <citation type="submission" date="2017-09" db="EMBL/GenBank/DDBJ databases">
        <authorList>
            <person name="Ehlers B."/>
            <person name="Leendertz F.H."/>
        </authorList>
    </citation>
    <scope>NUCLEOTIDE SEQUENCE [LARGE SCALE GENOMIC DNA]</scope>
    <source>
        <strain evidence="2 3">CGMCC 4.7095</strain>
    </source>
</reference>
<feature type="region of interest" description="Disordered" evidence="1">
    <location>
        <begin position="370"/>
        <end position="396"/>
    </location>
</feature>
<organism evidence="2 3">
    <name type="scientific">Streptomyces zhaozhouensis</name>
    <dbReference type="NCBI Taxonomy" id="1300267"/>
    <lineage>
        <taxon>Bacteria</taxon>
        <taxon>Bacillati</taxon>
        <taxon>Actinomycetota</taxon>
        <taxon>Actinomycetes</taxon>
        <taxon>Kitasatosporales</taxon>
        <taxon>Streptomycetaceae</taxon>
        <taxon>Streptomyces</taxon>
    </lineage>
</organism>
<feature type="compositionally biased region" description="Basic and acidic residues" evidence="1">
    <location>
        <begin position="1"/>
        <end position="12"/>
    </location>
</feature>
<evidence type="ECO:0000313" key="3">
    <source>
        <dbReference type="Proteomes" id="UP000219072"/>
    </source>
</evidence>
<dbReference type="EMBL" id="OCNE01000010">
    <property type="protein sequence ID" value="SOD63362.1"/>
    <property type="molecule type" value="Genomic_DNA"/>
</dbReference>
<feature type="region of interest" description="Disordered" evidence="1">
    <location>
        <begin position="739"/>
        <end position="760"/>
    </location>
</feature>
<dbReference type="AlphaFoldDB" id="A0A286DXI0"/>
<dbReference type="InterPro" id="IPR011990">
    <property type="entry name" value="TPR-like_helical_dom_sf"/>
</dbReference>
<evidence type="ECO:0000313" key="2">
    <source>
        <dbReference type="EMBL" id="SOD63362.1"/>
    </source>
</evidence>
<dbReference type="Proteomes" id="UP000219072">
    <property type="component" value="Unassembled WGS sequence"/>
</dbReference>
<dbReference type="Gene3D" id="1.25.40.10">
    <property type="entry name" value="Tetratricopeptide repeat domain"/>
    <property type="match status" value="1"/>
</dbReference>
<gene>
    <name evidence="2" type="ORF">SAMN06297387_11094</name>
</gene>